<evidence type="ECO:0000259" key="6">
    <source>
        <dbReference type="Pfam" id="PF00656"/>
    </source>
</evidence>
<evidence type="ECO:0000313" key="8">
    <source>
        <dbReference type="Proteomes" id="UP000199306"/>
    </source>
</evidence>
<evidence type="ECO:0000313" key="7">
    <source>
        <dbReference type="EMBL" id="SFP05769.1"/>
    </source>
</evidence>
<keyword evidence="4" id="KW-0175">Coiled coil</keyword>
<dbReference type="InterPro" id="IPR029030">
    <property type="entry name" value="Caspase-like_dom_sf"/>
</dbReference>
<feature type="repeat" description="WD" evidence="3">
    <location>
        <begin position="372"/>
        <end position="413"/>
    </location>
</feature>
<dbReference type="Pfam" id="PF00400">
    <property type="entry name" value="WD40"/>
    <property type="match status" value="8"/>
</dbReference>
<dbReference type="EMBL" id="FOXH01000001">
    <property type="protein sequence ID" value="SFP05769.1"/>
    <property type="molecule type" value="Genomic_DNA"/>
</dbReference>
<dbReference type="AlphaFoldDB" id="A0A1I5M896"/>
<dbReference type="PROSITE" id="PS50294">
    <property type="entry name" value="WD_REPEATS_REGION"/>
    <property type="match status" value="7"/>
</dbReference>
<organism evidence="7 8">
    <name type="scientific">Pseudarcicella hirudinis</name>
    <dbReference type="NCBI Taxonomy" id="1079859"/>
    <lineage>
        <taxon>Bacteria</taxon>
        <taxon>Pseudomonadati</taxon>
        <taxon>Bacteroidota</taxon>
        <taxon>Cytophagia</taxon>
        <taxon>Cytophagales</taxon>
        <taxon>Flectobacillaceae</taxon>
        <taxon>Pseudarcicella</taxon>
    </lineage>
</organism>
<keyword evidence="1 3" id="KW-0853">WD repeat</keyword>
<dbReference type="PROSITE" id="PS50082">
    <property type="entry name" value="WD_REPEATS_2"/>
    <property type="match status" value="9"/>
</dbReference>
<dbReference type="GO" id="GO:0006508">
    <property type="term" value="P:proteolysis"/>
    <property type="evidence" value="ECO:0007669"/>
    <property type="project" value="InterPro"/>
</dbReference>
<dbReference type="Pfam" id="PF00656">
    <property type="entry name" value="Peptidase_C14"/>
    <property type="match status" value="1"/>
</dbReference>
<dbReference type="PANTHER" id="PTHR19879:SF9">
    <property type="entry name" value="TRANSCRIPTION INITIATION FACTOR TFIID SUBUNIT 5"/>
    <property type="match status" value="1"/>
</dbReference>
<gene>
    <name evidence="7" type="ORF">SAMN04515674_101180</name>
</gene>
<feature type="repeat" description="WD" evidence="3">
    <location>
        <begin position="69"/>
        <end position="110"/>
    </location>
</feature>
<dbReference type="InterPro" id="IPR011047">
    <property type="entry name" value="Quinoprotein_ADH-like_sf"/>
</dbReference>
<dbReference type="STRING" id="1079859.SAMN04515674_101180"/>
<feature type="repeat" description="WD" evidence="3">
    <location>
        <begin position="723"/>
        <end position="764"/>
    </location>
</feature>
<feature type="domain" description="Peptidase C14 caspase" evidence="6">
    <location>
        <begin position="967"/>
        <end position="1226"/>
    </location>
</feature>
<reference evidence="7 8" key="1">
    <citation type="submission" date="2016-10" db="EMBL/GenBank/DDBJ databases">
        <authorList>
            <person name="de Groot N.N."/>
        </authorList>
    </citation>
    <scope>NUCLEOTIDE SEQUENCE [LARGE SCALE GENOMIC DNA]</scope>
    <source>
        <strain evidence="8">E92,LMG 26720,CCM 7988</strain>
    </source>
</reference>
<dbReference type="GO" id="GO:0004197">
    <property type="term" value="F:cysteine-type endopeptidase activity"/>
    <property type="evidence" value="ECO:0007669"/>
    <property type="project" value="InterPro"/>
</dbReference>
<evidence type="ECO:0000256" key="2">
    <source>
        <dbReference type="ARBA" id="ARBA00022737"/>
    </source>
</evidence>
<protein>
    <submittedName>
        <fullName evidence="7">WD40 repeat</fullName>
    </submittedName>
</protein>
<feature type="repeat" description="WD" evidence="3">
    <location>
        <begin position="111"/>
        <end position="152"/>
    </location>
</feature>
<dbReference type="InterPro" id="IPR001680">
    <property type="entry name" value="WD40_rpt"/>
</dbReference>
<dbReference type="InterPro" id="IPR019775">
    <property type="entry name" value="WD40_repeat_CS"/>
</dbReference>
<feature type="repeat" description="WD" evidence="3">
    <location>
        <begin position="262"/>
        <end position="291"/>
    </location>
</feature>
<dbReference type="Proteomes" id="UP000199306">
    <property type="component" value="Unassembled WGS sequence"/>
</dbReference>
<dbReference type="SMART" id="SM00320">
    <property type="entry name" value="WD40"/>
    <property type="match status" value="14"/>
</dbReference>
<evidence type="ECO:0000256" key="1">
    <source>
        <dbReference type="ARBA" id="ARBA00022574"/>
    </source>
</evidence>
<dbReference type="SUPFAM" id="SSF52129">
    <property type="entry name" value="Caspase-like"/>
    <property type="match status" value="1"/>
</dbReference>
<dbReference type="PROSITE" id="PS00678">
    <property type="entry name" value="WD_REPEATS_1"/>
    <property type="match status" value="3"/>
</dbReference>
<dbReference type="InterPro" id="IPR011600">
    <property type="entry name" value="Pept_C14_caspase"/>
</dbReference>
<dbReference type="InterPro" id="IPR015943">
    <property type="entry name" value="WD40/YVTN_repeat-like_dom_sf"/>
</dbReference>
<dbReference type="Gene3D" id="2.130.10.10">
    <property type="entry name" value="YVTN repeat-like/Quinoprotein amine dehydrogenase"/>
    <property type="match status" value="6"/>
</dbReference>
<dbReference type="OrthoDB" id="1492850at2"/>
<feature type="repeat" description="WD" evidence="3">
    <location>
        <begin position="639"/>
        <end position="680"/>
    </location>
</feature>
<feature type="chain" id="PRO_5011791080" evidence="5">
    <location>
        <begin position="20"/>
        <end position="1233"/>
    </location>
</feature>
<evidence type="ECO:0000256" key="3">
    <source>
        <dbReference type="PROSITE-ProRule" id="PRU00221"/>
    </source>
</evidence>
<feature type="repeat" description="WD" evidence="3">
    <location>
        <begin position="681"/>
        <end position="722"/>
    </location>
</feature>
<dbReference type="InterPro" id="IPR011044">
    <property type="entry name" value="Quino_amine_DH_bsu"/>
</dbReference>
<dbReference type="RefSeq" id="WP_092010722.1">
    <property type="nucleotide sequence ID" value="NZ_FOXH01000001.1"/>
</dbReference>
<dbReference type="SUPFAM" id="SSF50998">
    <property type="entry name" value="Quinoprotein alcohol dehydrogenase-like"/>
    <property type="match status" value="1"/>
</dbReference>
<feature type="signal peptide" evidence="5">
    <location>
        <begin position="1"/>
        <end position="19"/>
    </location>
</feature>
<name>A0A1I5M896_9BACT</name>
<keyword evidence="5" id="KW-0732">Signal</keyword>
<dbReference type="InterPro" id="IPR020472">
    <property type="entry name" value="WD40_PAC1"/>
</dbReference>
<keyword evidence="2" id="KW-0677">Repeat</keyword>
<feature type="repeat" description="WD" evidence="3">
    <location>
        <begin position="27"/>
        <end position="68"/>
    </location>
</feature>
<evidence type="ECO:0000256" key="4">
    <source>
        <dbReference type="SAM" id="Coils"/>
    </source>
</evidence>
<accession>A0A1I5M896</accession>
<dbReference type="Gene3D" id="3.40.50.1460">
    <property type="match status" value="1"/>
</dbReference>
<evidence type="ECO:0000256" key="5">
    <source>
        <dbReference type="SAM" id="SignalP"/>
    </source>
</evidence>
<dbReference type="InterPro" id="IPR036322">
    <property type="entry name" value="WD40_repeat_dom_sf"/>
</dbReference>
<sequence>MKTFLALLLSCICFVQLLAQQPKLVLPIGHTDRVNTARFSPDSKRFLTASLDNTAKLWDTRTGKLLAVLSGHKQGVSSAEFSPDGKMIFTADGSGAVRIWDAVTANLLKVLREHDLNILSVRFSPDGRKFMTNSSDGTCKIWDINTKKLLYSLICYKQVRTEDASGNYQMEDSEEKQEEEALEDYKEMQKELEEAKRLILKEMPKTAQGRKEANKLIKSLDSLYQIPVKEAKRGAPKIVKFDSLYNSKKQYLKPFEANYAEFSSDGKKVITTATDGTTRIWETETGNRKLDLKVVLSDIKMAKFSKDNLKFLTVSYNGIRVWDAKHGGMLYDIDGHFENGAFFPVENKILATDDEGDITIWNSLNGKFVGKLSGHHGSIKTLKFADGGKKLLTASSDHTAKLWDLSTNKLLRNFDGHINLVSSAQFSSDESKIITSSYDFTAKVWDIAKGNIILDTKGHLATCLSAFFSNDNANIILAYQYGNPKIWSRLTGQIAGDLADSESQIDYAKYSSDDKKIITDSDKSIKIWDSESRKVLKHFGNEEKYEDDIYAKPQLSPNGKLLLKSHLNQLFILDADNGKYLKGISEFATTRFSSPEFSNDGNKILAVHANDKVKIWNLNDFGKFKPETIWDKDPKVLELKGHKEVVNAAKFNFNGQKVVTASDDYSSKIFDAISGKEQKSLVGHTDKVLVAAFSPNGDKVITGSLDGTAKIWDAQKGTMLFDLRGHNALVVAASFSKDNKKVLTASVDNTCKIWDAETGKLKYTFFSIDSLDYFNYLPDGYYLPSREAVKKLHYVTKDLKIISFEQLDVKYNRPDKVLQAIGNTDTSLINSYRRAYEKRIGKLKIDTTVFNNDYSFPEANFINHDIQPEQKKEKLTLRIKGEDKTRKLVQFNVWINEVPVYGLRGIDIRKRNRKDFDTTITLTLSLGVNRIETSVRNENGIESYRMPFEVNYNPEVKPKEMVHFIGIGINEFADKSHNLAYSAKDIRVLAQEMKKKYNNNVIIDTLINRDVTIEKIKALKKKLLKTGVNDKVIMAYSGHGLLDDKKDYYLSTYAVDFRNPKEKGLPYDELENILDSIPARKKLLLIDACHSGEIDKEEMIHQTKISLSEKAKLTKAEKKKAKIEKGGETPENKSPGIRLRDRIELMQSLFVNVAKNTGSTIFTASTGLESAYESNELLHSFFTYYMLEAMKKNTSMKVSKLKEFIFENVEKASNKTQRPTSRSETIAVDWVLW</sequence>
<dbReference type="SUPFAM" id="SSF50969">
    <property type="entry name" value="YVTN repeat-like/Quinoprotein amine dehydrogenase"/>
    <property type="match status" value="1"/>
</dbReference>
<dbReference type="PANTHER" id="PTHR19879">
    <property type="entry name" value="TRANSCRIPTION INITIATION FACTOR TFIID"/>
    <property type="match status" value="1"/>
</dbReference>
<feature type="repeat" description="WD" evidence="3">
    <location>
        <begin position="414"/>
        <end position="455"/>
    </location>
</feature>
<dbReference type="PRINTS" id="PR00320">
    <property type="entry name" value="GPROTEINBRPT"/>
</dbReference>
<dbReference type="SUPFAM" id="SSF50978">
    <property type="entry name" value="WD40 repeat-like"/>
    <property type="match status" value="1"/>
</dbReference>
<proteinExistence type="predicted"/>
<dbReference type="CDD" id="cd00200">
    <property type="entry name" value="WD40"/>
    <property type="match status" value="2"/>
</dbReference>
<keyword evidence="8" id="KW-1185">Reference proteome</keyword>
<feature type="coiled-coil region" evidence="4">
    <location>
        <begin position="171"/>
        <end position="202"/>
    </location>
</feature>